<sequence length="396" mass="44538">MNIDDGTQPLEQHEKNDIKRKIEHELSYLPIDWDSVNSQLKSLEPSTAQWASKEDDPMGRLLLGQVLSNQAPLNVVETVLTVFPDCLIYNPPAFFMACRHYKTNQNVLVTMVKHSLSRPDSSDSECPFPWILSDLVTVSAAQAILEIYPQGVLEPSPMLPGKTTLLDYLVRSSELQKHQVNSNLWTKFKLILVSAECCQKGNCAACKNNGVLTPAHVLLKRIMSYPDFFDNVSVARNIIWLLNQLAFADAWIFQKADHKGIYPLHVLLRQLCTPQHHTGRVIARELVKTVLQVHPQSARCALEQRLPIHWAVDHNWPCHDLLLAVYPEALDAQDSTSELYPFQIAAASKRTTSTSYQQTTNVSSVSALDITFELLRANPTHVQPMPSKYAGIRAEA</sequence>
<reference evidence="1" key="1">
    <citation type="submission" date="2023-08" db="EMBL/GenBank/DDBJ databases">
        <authorList>
            <person name="Audoor S."/>
            <person name="Bilcke G."/>
        </authorList>
    </citation>
    <scope>NUCLEOTIDE SEQUENCE</scope>
</reference>
<dbReference type="EMBL" id="CAKOGP040001224">
    <property type="protein sequence ID" value="CAJ1944283.1"/>
    <property type="molecule type" value="Genomic_DNA"/>
</dbReference>
<dbReference type="Proteomes" id="UP001295423">
    <property type="component" value="Unassembled WGS sequence"/>
</dbReference>
<name>A0AAD2FJ22_9STRA</name>
<comment type="caution">
    <text evidence="1">The sequence shown here is derived from an EMBL/GenBank/DDBJ whole genome shotgun (WGS) entry which is preliminary data.</text>
</comment>
<dbReference type="AlphaFoldDB" id="A0AAD2FJ22"/>
<evidence type="ECO:0000313" key="1">
    <source>
        <dbReference type="EMBL" id="CAJ1944283.1"/>
    </source>
</evidence>
<evidence type="ECO:0000313" key="2">
    <source>
        <dbReference type="Proteomes" id="UP001295423"/>
    </source>
</evidence>
<keyword evidence="2" id="KW-1185">Reference proteome</keyword>
<protein>
    <submittedName>
        <fullName evidence="1">Uncharacterized protein</fullName>
    </submittedName>
</protein>
<proteinExistence type="predicted"/>
<gene>
    <name evidence="1" type="ORF">CYCCA115_LOCUS8810</name>
</gene>
<organism evidence="1 2">
    <name type="scientific">Cylindrotheca closterium</name>
    <dbReference type="NCBI Taxonomy" id="2856"/>
    <lineage>
        <taxon>Eukaryota</taxon>
        <taxon>Sar</taxon>
        <taxon>Stramenopiles</taxon>
        <taxon>Ochrophyta</taxon>
        <taxon>Bacillariophyta</taxon>
        <taxon>Bacillariophyceae</taxon>
        <taxon>Bacillariophycidae</taxon>
        <taxon>Bacillariales</taxon>
        <taxon>Bacillariaceae</taxon>
        <taxon>Cylindrotheca</taxon>
    </lineage>
</organism>
<accession>A0AAD2FJ22</accession>